<keyword evidence="2" id="KW-1185">Reference proteome</keyword>
<comment type="caution">
    <text evidence="1">The sequence shown here is derived from an EMBL/GenBank/DDBJ whole genome shotgun (WGS) entry which is preliminary data.</text>
</comment>
<protein>
    <submittedName>
        <fullName evidence="1">Uncharacterized protein</fullName>
    </submittedName>
</protein>
<proteinExistence type="predicted"/>
<accession>A0AAE1A7H7</accession>
<gene>
    <name evidence="1" type="ORF">RRG08_020592</name>
</gene>
<organism evidence="1 2">
    <name type="scientific">Elysia crispata</name>
    <name type="common">lettuce slug</name>
    <dbReference type="NCBI Taxonomy" id="231223"/>
    <lineage>
        <taxon>Eukaryota</taxon>
        <taxon>Metazoa</taxon>
        <taxon>Spiralia</taxon>
        <taxon>Lophotrochozoa</taxon>
        <taxon>Mollusca</taxon>
        <taxon>Gastropoda</taxon>
        <taxon>Heterobranchia</taxon>
        <taxon>Euthyneura</taxon>
        <taxon>Panpulmonata</taxon>
        <taxon>Sacoglossa</taxon>
        <taxon>Placobranchoidea</taxon>
        <taxon>Plakobranchidae</taxon>
        <taxon>Elysia</taxon>
    </lineage>
</organism>
<dbReference type="Proteomes" id="UP001283361">
    <property type="component" value="Unassembled WGS sequence"/>
</dbReference>
<sequence>MASLSSPLFLEQHNTTAFLGEEDKVGWVGPHHHGHAGLELAASVLPVSTGEAIKAVVYSLSGRDVTVCNTHSSRIARKSGQNTLAADLYTQTRCNLGPLIQDKQASQESLDHGQVQLRLEDRRVWVKLGVGQGQRYLA</sequence>
<dbReference type="EMBL" id="JAWDGP010002576">
    <property type="protein sequence ID" value="KAK3781901.1"/>
    <property type="molecule type" value="Genomic_DNA"/>
</dbReference>
<name>A0AAE1A7H7_9GAST</name>
<dbReference type="AlphaFoldDB" id="A0AAE1A7H7"/>
<reference evidence="1" key="1">
    <citation type="journal article" date="2023" name="G3 (Bethesda)">
        <title>A reference genome for the long-term kleptoplast-retaining sea slug Elysia crispata morphotype clarki.</title>
        <authorList>
            <person name="Eastman K.E."/>
            <person name="Pendleton A.L."/>
            <person name="Shaikh M.A."/>
            <person name="Suttiyut T."/>
            <person name="Ogas R."/>
            <person name="Tomko P."/>
            <person name="Gavelis G."/>
            <person name="Widhalm J.R."/>
            <person name="Wisecaver J.H."/>
        </authorList>
    </citation>
    <scope>NUCLEOTIDE SEQUENCE</scope>
    <source>
        <strain evidence="1">ECLA1</strain>
    </source>
</reference>
<evidence type="ECO:0000313" key="1">
    <source>
        <dbReference type="EMBL" id="KAK3781901.1"/>
    </source>
</evidence>
<evidence type="ECO:0000313" key="2">
    <source>
        <dbReference type="Proteomes" id="UP001283361"/>
    </source>
</evidence>